<reference evidence="1" key="2">
    <citation type="submission" date="2022-01" db="EMBL/GenBank/DDBJ databases">
        <authorList>
            <person name="Yamashiro T."/>
            <person name="Shiraishi A."/>
            <person name="Satake H."/>
            <person name="Nakayama K."/>
        </authorList>
    </citation>
    <scope>NUCLEOTIDE SEQUENCE</scope>
</reference>
<evidence type="ECO:0000313" key="2">
    <source>
        <dbReference type="Proteomes" id="UP001151760"/>
    </source>
</evidence>
<accession>A0ABQ5FHA7</accession>
<protein>
    <submittedName>
        <fullName evidence="1">Uncharacterized protein</fullName>
    </submittedName>
</protein>
<sequence>MTLSILKYKIVERIGFLYILKVGEGPATRGHEVTAITCAQDSKEQKDNKDDLERKKEIRKIRLQNLMKLAPFNDAGLCLNFEIFLYPGESSSDNPRERKRQTGFGWNLESLDVVVVTKMAIASDVGHDNFWQSYSVGE</sequence>
<gene>
    <name evidence="1" type="ORF">Tco_1005675</name>
</gene>
<proteinExistence type="predicted"/>
<dbReference type="EMBL" id="BQNB010017349">
    <property type="protein sequence ID" value="GJT62142.1"/>
    <property type="molecule type" value="Genomic_DNA"/>
</dbReference>
<comment type="caution">
    <text evidence="1">The sequence shown here is derived from an EMBL/GenBank/DDBJ whole genome shotgun (WGS) entry which is preliminary data.</text>
</comment>
<reference evidence="1" key="1">
    <citation type="journal article" date="2022" name="Int. J. Mol. Sci.">
        <title>Draft Genome of Tanacetum Coccineum: Genomic Comparison of Closely Related Tanacetum-Family Plants.</title>
        <authorList>
            <person name="Yamashiro T."/>
            <person name="Shiraishi A."/>
            <person name="Nakayama K."/>
            <person name="Satake H."/>
        </authorList>
    </citation>
    <scope>NUCLEOTIDE SEQUENCE</scope>
</reference>
<name>A0ABQ5FHA7_9ASTR</name>
<evidence type="ECO:0000313" key="1">
    <source>
        <dbReference type="EMBL" id="GJT62142.1"/>
    </source>
</evidence>
<organism evidence="1 2">
    <name type="scientific">Tanacetum coccineum</name>
    <dbReference type="NCBI Taxonomy" id="301880"/>
    <lineage>
        <taxon>Eukaryota</taxon>
        <taxon>Viridiplantae</taxon>
        <taxon>Streptophyta</taxon>
        <taxon>Embryophyta</taxon>
        <taxon>Tracheophyta</taxon>
        <taxon>Spermatophyta</taxon>
        <taxon>Magnoliopsida</taxon>
        <taxon>eudicotyledons</taxon>
        <taxon>Gunneridae</taxon>
        <taxon>Pentapetalae</taxon>
        <taxon>asterids</taxon>
        <taxon>campanulids</taxon>
        <taxon>Asterales</taxon>
        <taxon>Asteraceae</taxon>
        <taxon>Asteroideae</taxon>
        <taxon>Anthemideae</taxon>
        <taxon>Anthemidinae</taxon>
        <taxon>Tanacetum</taxon>
    </lineage>
</organism>
<dbReference type="Proteomes" id="UP001151760">
    <property type="component" value="Unassembled WGS sequence"/>
</dbReference>
<keyword evidence="2" id="KW-1185">Reference proteome</keyword>